<dbReference type="Proteomes" id="UP001249851">
    <property type="component" value="Unassembled WGS sequence"/>
</dbReference>
<feature type="chain" id="PRO_5042182814" evidence="1">
    <location>
        <begin position="18"/>
        <end position="120"/>
    </location>
</feature>
<protein>
    <submittedName>
        <fullName evidence="2">Uncharacterized protein</fullName>
    </submittedName>
</protein>
<evidence type="ECO:0000313" key="3">
    <source>
        <dbReference type="Proteomes" id="UP001249851"/>
    </source>
</evidence>
<keyword evidence="1" id="KW-0732">Signal</keyword>
<comment type="caution">
    <text evidence="2">The sequence shown here is derived from an EMBL/GenBank/DDBJ whole genome shotgun (WGS) entry which is preliminary data.</text>
</comment>
<organism evidence="2 3">
    <name type="scientific">Acropora cervicornis</name>
    <name type="common">Staghorn coral</name>
    <dbReference type="NCBI Taxonomy" id="6130"/>
    <lineage>
        <taxon>Eukaryota</taxon>
        <taxon>Metazoa</taxon>
        <taxon>Cnidaria</taxon>
        <taxon>Anthozoa</taxon>
        <taxon>Hexacorallia</taxon>
        <taxon>Scleractinia</taxon>
        <taxon>Astrocoeniina</taxon>
        <taxon>Acroporidae</taxon>
        <taxon>Acropora</taxon>
    </lineage>
</organism>
<dbReference type="AlphaFoldDB" id="A0AAD9PRH7"/>
<dbReference type="EMBL" id="JARQWQ010000170">
    <property type="protein sequence ID" value="KAK2547710.1"/>
    <property type="molecule type" value="Genomic_DNA"/>
</dbReference>
<proteinExistence type="predicted"/>
<name>A0AAD9PRH7_ACRCE</name>
<reference evidence="2" key="2">
    <citation type="journal article" date="2023" name="Science">
        <title>Genomic signatures of disease resistance in endangered staghorn corals.</title>
        <authorList>
            <person name="Vollmer S.V."/>
            <person name="Selwyn J.D."/>
            <person name="Despard B.A."/>
            <person name="Roesel C.L."/>
        </authorList>
    </citation>
    <scope>NUCLEOTIDE SEQUENCE</scope>
    <source>
        <strain evidence="2">K2</strain>
    </source>
</reference>
<keyword evidence="3" id="KW-1185">Reference proteome</keyword>
<gene>
    <name evidence="2" type="ORF">P5673_032228</name>
</gene>
<reference evidence="2" key="1">
    <citation type="journal article" date="2023" name="G3 (Bethesda)">
        <title>Whole genome assembly and annotation of the endangered Caribbean coral Acropora cervicornis.</title>
        <authorList>
            <person name="Selwyn J.D."/>
            <person name="Vollmer S.V."/>
        </authorList>
    </citation>
    <scope>NUCLEOTIDE SEQUENCE</scope>
    <source>
        <strain evidence="2">K2</strain>
    </source>
</reference>
<evidence type="ECO:0000256" key="1">
    <source>
        <dbReference type="SAM" id="SignalP"/>
    </source>
</evidence>
<accession>A0AAD9PRH7</accession>
<feature type="signal peptide" evidence="1">
    <location>
        <begin position="1"/>
        <end position="17"/>
    </location>
</feature>
<sequence length="120" mass="13623">MVSKILSLFSLFMCVRCFNPFDDGQYDISWGGPLTMNSGQVSPKDGDLSSNRESIVMITKDNEKYRCILPQEESKQERQCVLNTGVATNAMIMADDQMGHVVIFRKQNGMFGIWLNFRVT</sequence>
<evidence type="ECO:0000313" key="2">
    <source>
        <dbReference type="EMBL" id="KAK2547710.1"/>
    </source>
</evidence>